<keyword evidence="3" id="KW-1015">Disulfide bond</keyword>
<feature type="transmembrane region" description="Helical" evidence="5">
    <location>
        <begin position="216"/>
        <end position="240"/>
    </location>
</feature>
<evidence type="ECO:0000313" key="8">
    <source>
        <dbReference type="Proteomes" id="UP001591681"/>
    </source>
</evidence>
<evidence type="ECO:0000313" key="7">
    <source>
        <dbReference type="EMBL" id="KAL2093234.1"/>
    </source>
</evidence>
<dbReference type="CDD" id="cd00109">
    <property type="entry name" value="Kunitz-type"/>
    <property type="match status" value="1"/>
</dbReference>
<proteinExistence type="predicted"/>
<dbReference type="SMART" id="SM00131">
    <property type="entry name" value="KU"/>
    <property type="match status" value="2"/>
</dbReference>
<reference evidence="7 8" key="1">
    <citation type="submission" date="2024-09" db="EMBL/GenBank/DDBJ databases">
        <title>A chromosome-level genome assembly of Gray's grenadier anchovy, Coilia grayii.</title>
        <authorList>
            <person name="Fu Z."/>
        </authorList>
    </citation>
    <scope>NUCLEOTIDE SEQUENCE [LARGE SCALE GENOMIC DNA]</scope>
    <source>
        <strain evidence="7">G4</strain>
        <tissue evidence="7">Muscle</tissue>
    </source>
</reference>
<dbReference type="PROSITE" id="PS50279">
    <property type="entry name" value="BPTI_KUNITZ_2"/>
    <property type="match status" value="2"/>
</dbReference>
<dbReference type="InterPro" id="IPR002223">
    <property type="entry name" value="Kunitz_BPTI"/>
</dbReference>
<feature type="domain" description="BPTI/Kunitz inhibitor" evidence="6">
    <location>
        <begin position="79"/>
        <end position="131"/>
    </location>
</feature>
<keyword evidence="2" id="KW-0722">Serine protease inhibitor</keyword>
<evidence type="ECO:0000256" key="3">
    <source>
        <dbReference type="ARBA" id="ARBA00023157"/>
    </source>
</evidence>
<evidence type="ECO:0000256" key="2">
    <source>
        <dbReference type="ARBA" id="ARBA00022900"/>
    </source>
</evidence>
<keyword evidence="5" id="KW-0472">Membrane</keyword>
<dbReference type="Pfam" id="PF00014">
    <property type="entry name" value="Kunitz_BPTI"/>
    <property type="match status" value="2"/>
</dbReference>
<name>A0ABD1K277_9TELE</name>
<evidence type="ECO:0000256" key="4">
    <source>
        <dbReference type="SAM" id="MobiDB-lite"/>
    </source>
</evidence>
<evidence type="ECO:0000259" key="6">
    <source>
        <dbReference type="PROSITE" id="PS50279"/>
    </source>
</evidence>
<dbReference type="AlphaFoldDB" id="A0ABD1K277"/>
<gene>
    <name evidence="7" type="ORF">ACEWY4_010546</name>
</gene>
<evidence type="ECO:0000256" key="5">
    <source>
        <dbReference type="SAM" id="Phobius"/>
    </source>
</evidence>
<dbReference type="PANTHER" id="PTHR10083:SF328">
    <property type="entry name" value="TISSUE FACTOR PATHWAY INHIBITOR"/>
    <property type="match status" value="1"/>
</dbReference>
<dbReference type="InterPro" id="IPR050098">
    <property type="entry name" value="TFPI/VKTCI-like"/>
</dbReference>
<evidence type="ECO:0000256" key="1">
    <source>
        <dbReference type="ARBA" id="ARBA00022690"/>
    </source>
</evidence>
<dbReference type="InterPro" id="IPR020901">
    <property type="entry name" value="Prtase_inh_Kunz-CS"/>
</dbReference>
<dbReference type="PANTHER" id="PTHR10083">
    <property type="entry name" value="KUNITZ-TYPE PROTEASE INHIBITOR-RELATED"/>
    <property type="match status" value="1"/>
</dbReference>
<organism evidence="7 8">
    <name type="scientific">Coilia grayii</name>
    <name type="common">Gray's grenadier anchovy</name>
    <dbReference type="NCBI Taxonomy" id="363190"/>
    <lineage>
        <taxon>Eukaryota</taxon>
        <taxon>Metazoa</taxon>
        <taxon>Chordata</taxon>
        <taxon>Craniata</taxon>
        <taxon>Vertebrata</taxon>
        <taxon>Euteleostomi</taxon>
        <taxon>Actinopterygii</taxon>
        <taxon>Neopterygii</taxon>
        <taxon>Teleostei</taxon>
        <taxon>Clupei</taxon>
        <taxon>Clupeiformes</taxon>
        <taxon>Clupeoidei</taxon>
        <taxon>Engraulidae</taxon>
        <taxon>Coilinae</taxon>
        <taxon>Coilia</taxon>
    </lineage>
</organism>
<dbReference type="InterPro" id="IPR036880">
    <property type="entry name" value="Kunitz_BPTI_sf"/>
</dbReference>
<dbReference type="GO" id="GO:0004867">
    <property type="term" value="F:serine-type endopeptidase inhibitor activity"/>
    <property type="evidence" value="ECO:0007669"/>
    <property type="project" value="UniProtKB-KW"/>
</dbReference>
<feature type="region of interest" description="Disordered" evidence="4">
    <location>
        <begin position="244"/>
        <end position="271"/>
    </location>
</feature>
<keyword evidence="5" id="KW-0812">Transmembrane</keyword>
<dbReference type="Proteomes" id="UP001591681">
    <property type="component" value="Unassembled WGS sequence"/>
</dbReference>
<feature type="domain" description="BPTI/Kunitz inhibitor" evidence="6">
    <location>
        <begin position="147"/>
        <end position="197"/>
    </location>
</feature>
<keyword evidence="8" id="KW-1185">Reference proteome</keyword>
<dbReference type="PROSITE" id="PS00280">
    <property type="entry name" value="BPTI_KUNITZ_1"/>
    <property type="match status" value="1"/>
</dbReference>
<dbReference type="EMBL" id="JBHFQA010000009">
    <property type="protein sequence ID" value="KAL2093234.1"/>
    <property type="molecule type" value="Genomic_DNA"/>
</dbReference>
<dbReference type="CDD" id="cd22593">
    <property type="entry name" value="Kunitz_conkunitzin"/>
    <property type="match status" value="1"/>
</dbReference>
<keyword evidence="1" id="KW-0646">Protease inhibitor</keyword>
<keyword evidence="5" id="KW-1133">Transmembrane helix</keyword>
<dbReference type="Gene3D" id="4.10.410.10">
    <property type="entry name" value="Pancreatic trypsin inhibitor Kunitz domain"/>
    <property type="match status" value="2"/>
</dbReference>
<feature type="compositionally biased region" description="Basic and acidic residues" evidence="4">
    <location>
        <begin position="251"/>
        <end position="260"/>
    </location>
</feature>
<comment type="caution">
    <text evidence="7">The sequence shown here is derived from an EMBL/GenBank/DDBJ whole genome shotgun (WGS) entry which is preliminary data.</text>
</comment>
<accession>A0ABD1K277</accession>
<dbReference type="PRINTS" id="PR00759">
    <property type="entry name" value="BASICPTASE"/>
</dbReference>
<protein>
    <recommendedName>
        <fullName evidence="6">BPTI/Kunitz inhibitor domain-containing protein</fullName>
    </recommendedName>
</protein>
<feature type="region of interest" description="Disordered" evidence="4">
    <location>
        <begin position="1"/>
        <end position="27"/>
    </location>
</feature>
<sequence>MTALSSRYPGNRPSESPKFSDNARPTTIPSHIIIPHSPLSTGSTHNTMRQLAIFLVFFSAFYCVQAQTEGSTGTKPEFCSMSPDEGSSEDGSFMIYLHYDAAKDKCYPFKYHGNGGNANRFVSERDCIRNCSATAPKLYPLTESEACHLPKTSGECFGQYLRYYYDSQHKKCKKFLWTGCAGNGNRFVGELTCNTTCYGIEDEEVDPEEEEPDTPVGVILGVVLGIIGAAILIAVIVLAVTSKPSGKKKAEKTPRGEDKSVPLQDDPIEMS</sequence>
<dbReference type="SUPFAM" id="SSF57362">
    <property type="entry name" value="BPTI-like"/>
    <property type="match status" value="2"/>
</dbReference>